<proteinExistence type="predicted"/>
<evidence type="ECO:0000313" key="2">
    <source>
        <dbReference type="Proteomes" id="UP000253046"/>
    </source>
</evidence>
<accession>A0A366HYR3</accession>
<reference evidence="1 2" key="1">
    <citation type="submission" date="2018-06" db="EMBL/GenBank/DDBJ databases">
        <title>Genomic Encyclopedia of Type Strains, Phase IV (KMG-IV): sequencing the most valuable type-strain genomes for metagenomic binning, comparative biology and taxonomic classification.</title>
        <authorList>
            <person name="Goeker M."/>
        </authorList>
    </citation>
    <scope>NUCLEOTIDE SEQUENCE [LARGE SCALE GENOMIC DNA]</scope>
    <source>
        <strain evidence="1 2">DSM 30166</strain>
    </source>
</reference>
<organism evidence="1 2">
    <name type="scientific">Brenneria salicis ATCC 15712 = DSM 30166</name>
    <dbReference type="NCBI Taxonomy" id="714314"/>
    <lineage>
        <taxon>Bacteria</taxon>
        <taxon>Pseudomonadati</taxon>
        <taxon>Pseudomonadota</taxon>
        <taxon>Gammaproteobacteria</taxon>
        <taxon>Enterobacterales</taxon>
        <taxon>Pectobacteriaceae</taxon>
        <taxon>Brenneria</taxon>
    </lineage>
</organism>
<sequence length="34" mass="3674">MLPRLLYLQGGRKEQAATVAFVDGFFNADVSMAG</sequence>
<gene>
    <name evidence="1" type="ORF">DES54_1585</name>
</gene>
<keyword evidence="2" id="KW-1185">Reference proteome</keyword>
<protein>
    <submittedName>
        <fullName evidence="1">Uncharacterized protein</fullName>
    </submittedName>
</protein>
<dbReference type="AlphaFoldDB" id="A0A366HYR3"/>
<name>A0A366HYR3_9GAMM</name>
<evidence type="ECO:0000313" key="1">
    <source>
        <dbReference type="EMBL" id="RBP57839.1"/>
    </source>
</evidence>
<dbReference type="Proteomes" id="UP000253046">
    <property type="component" value="Unassembled WGS sequence"/>
</dbReference>
<dbReference type="EMBL" id="QNRY01000058">
    <property type="protein sequence ID" value="RBP57839.1"/>
    <property type="molecule type" value="Genomic_DNA"/>
</dbReference>
<comment type="caution">
    <text evidence="1">The sequence shown here is derived from an EMBL/GenBank/DDBJ whole genome shotgun (WGS) entry which is preliminary data.</text>
</comment>